<organism evidence="2">
    <name type="scientific">Homo sapiens</name>
    <name type="common">Human</name>
    <dbReference type="NCBI Taxonomy" id="9606"/>
    <lineage>
        <taxon>Eukaryota</taxon>
        <taxon>Metazoa</taxon>
        <taxon>Chordata</taxon>
        <taxon>Craniata</taxon>
        <taxon>Vertebrata</taxon>
        <taxon>Euteleostomi</taxon>
        <taxon>Mammalia</taxon>
        <taxon>Eutheria</taxon>
        <taxon>Euarchontoglires</taxon>
        <taxon>Primates</taxon>
        <taxon>Haplorrhini</taxon>
        <taxon>Catarrhini</taxon>
        <taxon>Hominidae</taxon>
        <taxon>Homo</taxon>
    </lineage>
</organism>
<dbReference type="EMBL" id="HF583584">
    <property type="protein sequence ID" value="CCQ43081.1"/>
    <property type="molecule type" value="Genomic_DNA"/>
</dbReference>
<accession>L8E8M5</accession>
<keyword evidence="1" id="KW-0732">Signal</keyword>
<reference evidence="2" key="1">
    <citation type="journal article" date="2013" name="PLoS ONE">
        <title>Direct detection of alternative open reading frames translation products in human significantly expands the proteome.</title>
        <authorList>
            <person name="Vanderperre B."/>
            <person name="Lucier J.-F."/>
            <person name="Motard J."/>
            <person name="Tremblay G."/>
            <person name="Vanderperre S."/>
            <person name="Wisztorski M."/>
            <person name="Salzet M."/>
            <person name="Boisvert F.-M."/>
            <person name="Roucou X."/>
        </authorList>
    </citation>
    <scope>NUCLEOTIDE SEQUENCE</scope>
</reference>
<evidence type="ECO:0000313" key="2">
    <source>
        <dbReference type="EMBL" id="CCQ43081.1"/>
    </source>
</evidence>
<feature type="chain" id="PRO_5003987927" evidence="1">
    <location>
        <begin position="17"/>
        <end position="49"/>
    </location>
</feature>
<evidence type="ECO:0000256" key="1">
    <source>
        <dbReference type="SAM" id="SignalP"/>
    </source>
</evidence>
<name>L8E8M5_HUMAN</name>
<gene>
    <name evidence="2" type="primary">ADH6</name>
</gene>
<proteinExistence type="predicted"/>
<sequence length="49" mass="5340">MPNSALLFYFLTAAKACSCSAPKLTLLTVRTWRSLRVLGNPSFPGNVLL</sequence>
<dbReference type="OrthoDB" id="417550at2759"/>
<feature type="signal peptide" evidence="1">
    <location>
        <begin position="1"/>
        <end position="16"/>
    </location>
</feature>
<protein>
    <submittedName>
        <fullName evidence="2">Alternative protein ADH6</fullName>
    </submittedName>
</protein>
<dbReference type="AlphaFoldDB" id="L8E8M5"/>